<evidence type="ECO:0000313" key="4">
    <source>
        <dbReference type="Proteomes" id="UP001295684"/>
    </source>
</evidence>
<dbReference type="InterPro" id="IPR029016">
    <property type="entry name" value="GAF-like_dom_sf"/>
</dbReference>
<gene>
    <name evidence="3" type="ORF">ECRASSUSDP1_LOCUS22143</name>
</gene>
<accession>A0AAD1XXJ2</accession>
<evidence type="ECO:0000259" key="2">
    <source>
        <dbReference type="SMART" id="SM00065"/>
    </source>
</evidence>
<dbReference type="InterPro" id="IPR003018">
    <property type="entry name" value="GAF"/>
</dbReference>
<evidence type="ECO:0000256" key="1">
    <source>
        <dbReference type="SAM" id="Coils"/>
    </source>
</evidence>
<protein>
    <recommendedName>
        <fullName evidence="2">GAF domain-containing protein</fullName>
    </recommendedName>
</protein>
<dbReference type="Gene3D" id="3.30.450.40">
    <property type="match status" value="1"/>
</dbReference>
<dbReference type="EMBL" id="CAMPGE010022675">
    <property type="protein sequence ID" value="CAI2380703.1"/>
    <property type="molecule type" value="Genomic_DNA"/>
</dbReference>
<organism evidence="3 4">
    <name type="scientific">Euplotes crassus</name>
    <dbReference type="NCBI Taxonomy" id="5936"/>
    <lineage>
        <taxon>Eukaryota</taxon>
        <taxon>Sar</taxon>
        <taxon>Alveolata</taxon>
        <taxon>Ciliophora</taxon>
        <taxon>Intramacronucleata</taxon>
        <taxon>Spirotrichea</taxon>
        <taxon>Hypotrichia</taxon>
        <taxon>Euplotida</taxon>
        <taxon>Euplotidae</taxon>
        <taxon>Moneuplotes</taxon>
    </lineage>
</organism>
<evidence type="ECO:0000313" key="3">
    <source>
        <dbReference type="EMBL" id="CAI2380703.1"/>
    </source>
</evidence>
<dbReference type="AlphaFoldDB" id="A0AAD1XXJ2"/>
<dbReference type="Proteomes" id="UP001295684">
    <property type="component" value="Unassembled WGS sequence"/>
</dbReference>
<dbReference type="SUPFAM" id="SSF55781">
    <property type="entry name" value="GAF domain-like"/>
    <property type="match status" value="1"/>
</dbReference>
<feature type="coiled-coil region" evidence="1">
    <location>
        <begin position="61"/>
        <end position="109"/>
    </location>
</feature>
<sequence length="683" mass="78378">MTTCLEEFPSLRNKLESLQKEKKVLTSSNNNLKIKIESINLYPLDKSFMPEQSETYQEIFITELKKECDESKQTVLKYKQDLAEALIQVEKLKKDNSKLRKTLKRYRVMVLNSSQVKDRVNISTEKESEVREATRESKFKVNKISLNLKSKNREDLKESFLSRQKVSFENSRFNAMFSDDSKENEEDTPFRTSSLKFARKTSEKIVNRSSSLDLTEGQMYILNSFDNIFTQYEPINNLKDLFTVTRKVISVMVDCDNIHIALFNQELESAYKSEDKKLSKNAALKSHKMIPRDDLIKILFKGLHLTTYDAYETVSKGFRKSGKVAQCVFHPYHKKIHLSKGNKGVFCIIMCERYQDEKLSLKGPFGLRDSNILKLICKYLSQKILALLTKFEAKNTLQRSLGILDTFKNLTHETNLATIFQHITTSIPKVFNCDSCGLFFVGKDVKCIYTAEFVGNEGDGHDYFRNILKYPIGLGFTGQSIERRKPLVYYRVESIHSGSENKSTISPEEFVAEVDNSISQEKLKNGLYGPLYDNEGNLQGAIQLLNKENGNGTFTEEEIEEFKFLSTILAIVISKQYSTSEAFNPHIDGQALQMYKCVKNLFKILTSDLLPLFATMESGVEKNIARISKLMSKIINAKRVEAFRSNYLMNELFEELLKAKRNVGGKAIEDIDQPSFENSENSD</sequence>
<keyword evidence="4" id="KW-1185">Reference proteome</keyword>
<proteinExistence type="predicted"/>
<feature type="domain" description="GAF" evidence="2">
    <location>
        <begin position="415"/>
        <end position="583"/>
    </location>
</feature>
<comment type="caution">
    <text evidence="3">The sequence shown here is derived from an EMBL/GenBank/DDBJ whole genome shotgun (WGS) entry which is preliminary data.</text>
</comment>
<reference evidence="3" key="1">
    <citation type="submission" date="2023-07" db="EMBL/GenBank/DDBJ databases">
        <authorList>
            <consortium name="AG Swart"/>
            <person name="Singh M."/>
            <person name="Singh A."/>
            <person name="Seah K."/>
            <person name="Emmerich C."/>
        </authorList>
    </citation>
    <scope>NUCLEOTIDE SEQUENCE</scope>
    <source>
        <strain evidence="3">DP1</strain>
    </source>
</reference>
<name>A0AAD1XXJ2_EUPCR</name>
<keyword evidence="1" id="KW-0175">Coiled coil</keyword>
<dbReference type="SMART" id="SM00065">
    <property type="entry name" value="GAF"/>
    <property type="match status" value="1"/>
</dbReference>